<gene>
    <name evidence="8" type="ORF">CAUJ_LOCUS16213</name>
</gene>
<keyword evidence="9" id="KW-1185">Reference proteome</keyword>
<dbReference type="PANTHER" id="PTHR12447:SF25">
    <property type="entry name" value="ANKYRIN REPEAT DOMAIN-CONTAINING PROTEIN 13C"/>
    <property type="match status" value="1"/>
</dbReference>
<keyword evidence="6" id="KW-0472">Membrane</keyword>
<dbReference type="EMBL" id="CAJGYM010000324">
    <property type="protein sequence ID" value="CAD6200316.1"/>
    <property type="molecule type" value="Genomic_DNA"/>
</dbReference>
<keyword evidence="3" id="KW-0677">Repeat</keyword>
<evidence type="ECO:0000256" key="1">
    <source>
        <dbReference type="ARBA" id="ARBA00004240"/>
    </source>
</evidence>
<dbReference type="Proteomes" id="UP000835052">
    <property type="component" value="Unassembled WGS sequence"/>
</dbReference>
<dbReference type="Pfam" id="PF11904">
    <property type="entry name" value="ANKRD13_C"/>
    <property type="match status" value="1"/>
</dbReference>
<evidence type="ECO:0000256" key="4">
    <source>
        <dbReference type="ARBA" id="ARBA00022824"/>
    </source>
</evidence>
<sequence length="138" mass="15513">SLQHRKSLPPPGRLPTTWEEYAGSAPGAPPQLGRPQVLKTNEKNFKALVGMCEDFPLTVEVLVDLLEVVAPFKHLDKLRRFCTARLPPGFPVCVEIPLLATISAKVTFQKFEFNNKISDKIFHIPASYREDATRFPDL</sequence>
<proteinExistence type="predicted"/>
<protein>
    <recommendedName>
        <fullName evidence="7">Ankyrin repeat domain-containing protein</fullName>
    </recommendedName>
</protein>
<dbReference type="PANTHER" id="PTHR12447">
    <property type="entry name" value="ANKYRIN REPEAT DOMAIN-CONTAINING PROTEIN 13"/>
    <property type="match status" value="1"/>
</dbReference>
<dbReference type="AlphaFoldDB" id="A0A8S1HW21"/>
<evidence type="ECO:0000256" key="3">
    <source>
        <dbReference type="ARBA" id="ARBA00022737"/>
    </source>
</evidence>
<feature type="domain" description="Ankyrin repeat" evidence="7">
    <location>
        <begin position="22"/>
        <end position="122"/>
    </location>
</feature>
<name>A0A8S1HW21_9PELO</name>
<dbReference type="InterPro" id="IPR021832">
    <property type="entry name" value="ANKRD13"/>
</dbReference>
<dbReference type="GO" id="GO:0005783">
    <property type="term" value="C:endoplasmic reticulum"/>
    <property type="evidence" value="ECO:0007669"/>
    <property type="project" value="UniProtKB-SubCell"/>
</dbReference>
<reference evidence="8" key="1">
    <citation type="submission" date="2020-10" db="EMBL/GenBank/DDBJ databases">
        <authorList>
            <person name="Kikuchi T."/>
        </authorList>
    </citation>
    <scope>NUCLEOTIDE SEQUENCE</scope>
    <source>
        <strain evidence="8">NKZ352</strain>
    </source>
</reference>
<evidence type="ECO:0000256" key="2">
    <source>
        <dbReference type="ARBA" id="ARBA00004308"/>
    </source>
</evidence>
<evidence type="ECO:0000313" key="9">
    <source>
        <dbReference type="Proteomes" id="UP000835052"/>
    </source>
</evidence>
<keyword evidence="4" id="KW-0256">Endoplasmic reticulum</keyword>
<dbReference type="GO" id="GO:0005102">
    <property type="term" value="F:signaling receptor binding"/>
    <property type="evidence" value="ECO:0007669"/>
    <property type="project" value="TreeGrafter"/>
</dbReference>
<accession>A0A8S1HW21</accession>
<evidence type="ECO:0000259" key="7">
    <source>
        <dbReference type="Pfam" id="PF11904"/>
    </source>
</evidence>
<comment type="caution">
    <text evidence="8">The sequence shown here is derived from an EMBL/GenBank/DDBJ whole genome shotgun (WGS) entry which is preliminary data.</text>
</comment>
<dbReference type="GO" id="GO:0006621">
    <property type="term" value="P:protein retention in ER lumen"/>
    <property type="evidence" value="ECO:0007669"/>
    <property type="project" value="TreeGrafter"/>
</dbReference>
<organism evidence="8 9">
    <name type="scientific">Caenorhabditis auriculariae</name>
    <dbReference type="NCBI Taxonomy" id="2777116"/>
    <lineage>
        <taxon>Eukaryota</taxon>
        <taxon>Metazoa</taxon>
        <taxon>Ecdysozoa</taxon>
        <taxon>Nematoda</taxon>
        <taxon>Chromadorea</taxon>
        <taxon>Rhabditida</taxon>
        <taxon>Rhabditina</taxon>
        <taxon>Rhabditomorpha</taxon>
        <taxon>Rhabditoidea</taxon>
        <taxon>Rhabditidae</taxon>
        <taxon>Peloderinae</taxon>
        <taxon>Caenorhabditis</taxon>
    </lineage>
</organism>
<dbReference type="OrthoDB" id="1585644at2759"/>
<feature type="non-terminal residue" evidence="8">
    <location>
        <position position="1"/>
    </location>
</feature>
<evidence type="ECO:0000313" key="8">
    <source>
        <dbReference type="EMBL" id="CAD6200316.1"/>
    </source>
</evidence>
<comment type="subcellular location">
    <subcellularLocation>
        <location evidence="2">Endomembrane system</location>
    </subcellularLocation>
    <subcellularLocation>
        <location evidence="1">Endoplasmic reticulum</location>
    </subcellularLocation>
</comment>
<evidence type="ECO:0000256" key="6">
    <source>
        <dbReference type="ARBA" id="ARBA00023136"/>
    </source>
</evidence>
<evidence type="ECO:0000256" key="5">
    <source>
        <dbReference type="ARBA" id="ARBA00023043"/>
    </source>
</evidence>
<keyword evidence="5" id="KW-0040">ANK repeat</keyword>
<dbReference type="InterPro" id="IPR055285">
    <property type="entry name" value="ANKRD13_C"/>
</dbReference>